<evidence type="ECO:0000256" key="8">
    <source>
        <dbReference type="ARBA" id="ARBA00023136"/>
    </source>
</evidence>
<feature type="domain" description="ABC transmembrane type-1" evidence="10">
    <location>
        <begin position="101"/>
        <end position="290"/>
    </location>
</feature>
<evidence type="ECO:0000256" key="2">
    <source>
        <dbReference type="ARBA" id="ARBA00022448"/>
    </source>
</evidence>
<feature type="transmembrane region" description="Helical" evidence="9">
    <location>
        <begin position="35"/>
        <end position="57"/>
    </location>
</feature>
<comment type="caution">
    <text evidence="11">The sequence shown here is derived from an EMBL/GenBank/DDBJ whole genome shotgun (WGS) entry which is preliminary data.</text>
</comment>
<dbReference type="RefSeq" id="WP_379899657.1">
    <property type="nucleotide sequence ID" value="NZ_JBHRTR010000023.1"/>
</dbReference>
<dbReference type="InterPro" id="IPR035906">
    <property type="entry name" value="MetI-like_sf"/>
</dbReference>
<dbReference type="PANTHER" id="PTHR43386">
    <property type="entry name" value="OLIGOPEPTIDE TRANSPORT SYSTEM PERMEASE PROTEIN APPC"/>
    <property type="match status" value="1"/>
</dbReference>
<dbReference type="Pfam" id="PF00528">
    <property type="entry name" value="BPD_transp_1"/>
    <property type="match status" value="1"/>
</dbReference>
<keyword evidence="12" id="KW-1185">Reference proteome</keyword>
<dbReference type="CDD" id="cd06261">
    <property type="entry name" value="TM_PBP2"/>
    <property type="match status" value="1"/>
</dbReference>
<dbReference type="SUPFAM" id="SSF161098">
    <property type="entry name" value="MetI-like"/>
    <property type="match status" value="1"/>
</dbReference>
<dbReference type="Gene3D" id="1.10.3720.10">
    <property type="entry name" value="MetI-like"/>
    <property type="match status" value="1"/>
</dbReference>
<dbReference type="InterPro" id="IPR050366">
    <property type="entry name" value="BP-dependent_transpt_permease"/>
</dbReference>
<evidence type="ECO:0000313" key="11">
    <source>
        <dbReference type="EMBL" id="MFC3227483.1"/>
    </source>
</evidence>
<evidence type="ECO:0000256" key="4">
    <source>
        <dbReference type="ARBA" id="ARBA00022692"/>
    </source>
</evidence>
<feature type="transmembrane region" description="Helical" evidence="9">
    <location>
        <begin position="265"/>
        <end position="289"/>
    </location>
</feature>
<dbReference type="EMBL" id="JBHRTR010000023">
    <property type="protein sequence ID" value="MFC3227483.1"/>
    <property type="molecule type" value="Genomic_DNA"/>
</dbReference>
<evidence type="ECO:0000256" key="1">
    <source>
        <dbReference type="ARBA" id="ARBA00004651"/>
    </source>
</evidence>
<dbReference type="Proteomes" id="UP001595528">
    <property type="component" value="Unassembled WGS sequence"/>
</dbReference>
<feature type="transmembrane region" description="Helical" evidence="9">
    <location>
        <begin position="150"/>
        <end position="176"/>
    </location>
</feature>
<feature type="transmembrane region" description="Helical" evidence="9">
    <location>
        <begin position="218"/>
        <end position="245"/>
    </location>
</feature>
<evidence type="ECO:0000256" key="3">
    <source>
        <dbReference type="ARBA" id="ARBA00022475"/>
    </source>
</evidence>
<keyword evidence="7 9" id="KW-1133">Transmembrane helix</keyword>
<keyword evidence="2 9" id="KW-0813">Transport</keyword>
<dbReference type="InterPro" id="IPR025966">
    <property type="entry name" value="OppC_N"/>
</dbReference>
<dbReference type="InterPro" id="IPR000515">
    <property type="entry name" value="MetI-like"/>
</dbReference>
<evidence type="ECO:0000256" key="9">
    <source>
        <dbReference type="RuleBase" id="RU363032"/>
    </source>
</evidence>
<evidence type="ECO:0000256" key="5">
    <source>
        <dbReference type="ARBA" id="ARBA00022856"/>
    </source>
</evidence>
<keyword evidence="8 9" id="KW-0472">Membrane</keyword>
<comment type="subcellular location">
    <subcellularLocation>
        <location evidence="1 9">Cell membrane</location>
        <topology evidence="1 9">Multi-pass membrane protein</topology>
    </subcellularLocation>
</comment>
<gene>
    <name evidence="11" type="ORF">ACFOGJ_09595</name>
</gene>
<evidence type="ECO:0000256" key="6">
    <source>
        <dbReference type="ARBA" id="ARBA00022927"/>
    </source>
</evidence>
<comment type="similarity">
    <text evidence="9">Belongs to the binding-protein-dependent transport system permease family.</text>
</comment>
<feature type="transmembrane region" description="Helical" evidence="9">
    <location>
        <begin position="106"/>
        <end position="130"/>
    </location>
</feature>
<evidence type="ECO:0000313" key="12">
    <source>
        <dbReference type="Proteomes" id="UP001595528"/>
    </source>
</evidence>
<dbReference type="PANTHER" id="PTHR43386:SF1">
    <property type="entry name" value="D,D-DIPEPTIDE TRANSPORT SYSTEM PERMEASE PROTEIN DDPC-RELATED"/>
    <property type="match status" value="1"/>
</dbReference>
<sequence>MTAQSVPAARPVPEEPATLTPNQLMRYRAKRHPGLLLGGGVTLAIVLAALLAPWIAPYDPIQQDLLAKLKPPVWAEGGSWAHVFGTDIYGRDFFSRILYGARVSVFIGFFAAFVSAIVGAAIGVVGGYFGGRVDAVVMYLVNVKLALPGLMVALALVSVTGGSILALVLILAFLFWDRYAIVCRTVTQQLRGQEFVQAAVATGASTPRILWSEILPNLFSHIVVMMSMEMALAIVVEAALSFLGLGVQPPTPSWGLLIAEGRQFLFFKPSLIVIPGIAIFVLVIAINLLGDGIRDVTATEGKG</sequence>
<evidence type="ECO:0000256" key="7">
    <source>
        <dbReference type="ARBA" id="ARBA00022989"/>
    </source>
</evidence>
<keyword evidence="3" id="KW-1003">Cell membrane</keyword>
<proteinExistence type="inferred from homology"/>
<organism evidence="11 12">
    <name type="scientific">Marinibaculum pumilum</name>
    <dbReference type="NCBI Taxonomy" id="1766165"/>
    <lineage>
        <taxon>Bacteria</taxon>
        <taxon>Pseudomonadati</taxon>
        <taxon>Pseudomonadota</taxon>
        <taxon>Alphaproteobacteria</taxon>
        <taxon>Rhodospirillales</taxon>
        <taxon>Rhodospirillaceae</taxon>
        <taxon>Marinibaculum</taxon>
    </lineage>
</organism>
<dbReference type="PROSITE" id="PS50928">
    <property type="entry name" value="ABC_TM1"/>
    <property type="match status" value="1"/>
</dbReference>
<keyword evidence="4 9" id="KW-0812">Transmembrane</keyword>
<evidence type="ECO:0000259" key="10">
    <source>
        <dbReference type="PROSITE" id="PS50928"/>
    </source>
</evidence>
<name>A0ABV7KYK5_9PROT</name>
<reference evidence="12" key="1">
    <citation type="journal article" date="2019" name="Int. J. Syst. Evol. Microbiol.">
        <title>The Global Catalogue of Microorganisms (GCM) 10K type strain sequencing project: providing services to taxonomists for standard genome sequencing and annotation.</title>
        <authorList>
            <consortium name="The Broad Institute Genomics Platform"/>
            <consortium name="The Broad Institute Genome Sequencing Center for Infectious Disease"/>
            <person name="Wu L."/>
            <person name="Ma J."/>
        </authorList>
    </citation>
    <scope>NUCLEOTIDE SEQUENCE [LARGE SCALE GENOMIC DNA]</scope>
    <source>
        <strain evidence="12">KCTC 42964</strain>
    </source>
</reference>
<protein>
    <submittedName>
        <fullName evidence="11">ABC transporter permease</fullName>
    </submittedName>
</protein>
<keyword evidence="6" id="KW-0653">Protein transport</keyword>
<accession>A0ABV7KYK5</accession>
<dbReference type="Pfam" id="PF12911">
    <property type="entry name" value="OppC_N"/>
    <property type="match status" value="1"/>
</dbReference>
<keyword evidence="5" id="KW-0571">Peptide transport</keyword>